<organism evidence="1 2">
    <name type="scientific">Steinernema hermaphroditum</name>
    <dbReference type="NCBI Taxonomy" id="289476"/>
    <lineage>
        <taxon>Eukaryota</taxon>
        <taxon>Metazoa</taxon>
        <taxon>Ecdysozoa</taxon>
        <taxon>Nematoda</taxon>
        <taxon>Chromadorea</taxon>
        <taxon>Rhabditida</taxon>
        <taxon>Tylenchina</taxon>
        <taxon>Panagrolaimomorpha</taxon>
        <taxon>Strongyloidoidea</taxon>
        <taxon>Steinernematidae</taxon>
        <taxon>Steinernema</taxon>
    </lineage>
</organism>
<dbReference type="EMBL" id="JAUCMV010000003">
    <property type="protein sequence ID" value="KAK0408473.1"/>
    <property type="molecule type" value="Genomic_DNA"/>
</dbReference>
<name>A0AA39HM99_9BILA</name>
<protein>
    <submittedName>
        <fullName evidence="1">Uncharacterized protein</fullName>
    </submittedName>
</protein>
<gene>
    <name evidence="1" type="ORF">QR680_003980</name>
</gene>
<dbReference type="AlphaFoldDB" id="A0AA39HM99"/>
<evidence type="ECO:0000313" key="1">
    <source>
        <dbReference type="EMBL" id="KAK0408473.1"/>
    </source>
</evidence>
<keyword evidence="2" id="KW-1185">Reference proteome</keyword>
<accession>A0AA39HM99</accession>
<reference evidence="1" key="1">
    <citation type="submission" date="2023-06" db="EMBL/GenBank/DDBJ databases">
        <title>Genomic analysis of the entomopathogenic nematode Steinernema hermaphroditum.</title>
        <authorList>
            <person name="Schwarz E.M."/>
            <person name="Heppert J.K."/>
            <person name="Baniya A."/>
            <person name="Schwartz H.T."/>
            <person name="Tan C.-H."/>
            <person name="Antoshechkin I."/>
            <person name="Sternberg P.W."/>
            <person name="Goodrich-Blair H."/>
            <person name="Dillman A.R."/>
        </authorList>
    </citation>
    <scope>NUCLEOTIDE SEQUENCE</scope>
    <source>
        <strain evidence="1">PS9179</strain>
        <tissue evidence="1">Whole animal</tissue>
    </source>
</reference>
<comment type="caution">
    <text evidence="1">The sequence shown here is derived from an EMBL/GenBank/DDBJ whole genome shotgun (WGS) entry which is preliminary data.</text>
</comment>
<sequence length="185" mass="21298">MDFYNKKFGAAYDSLLDHRLYGIDNAEDLSMDPNAKKEAELPSERITKMRAELEPMMVRLRDQQRTFKGILNKMREERKAKPCGGKKPFPEYAVLHYEETDGTEEVIEVPVCQETGCIEKRVVLTTDSKATGLSYYDDNGDLHLLTADDHGYYAPPPQGWDSTKVMCYRGEKCDDDEEEEPMFFC</sequence>
<evidence type="ECO:0000313" key="2">
    <source>
        <dbReference type="Proteomes" id="UP001175271"/>
    </source>
</evidence>
<dbReference type="Proteomes" id="UP001175271">
    <property type="component" value="Unassembled WGS sequence"/>
</dbReference>
<proteinExistence type="predicted"/>